<gene>
    <name evidence="1" type="ORF">GYMLUDRAFT_181904</name>
</gene>
<reference evidence="1 2" key="1">
    <citation type="submission" date="2014-04" db="EMBL/GenBank/DDBJ databases">
        <title>Evolutionary Origins and Diversification of the Mycorrhizal Mutualists.</title>
        <authorList>
            <consortium name="DOE Joint Genome Institute"/>
            <consortium name="Mycorrhizal Genomics Consortium"/>
            <person name="Kohler A."/>
            <person name="Kuo A."/>
            <person name="Nagy L.G."/>
            <person name="Floudas D."/>
            <person name="Copeland A."/>
            <person name="Barry K.W."/>
            <person name="Cichocki N."/>
            <person name="Veneault-Fourrey C."/>
            <person name="LaButti K."/>
            <person name="Lindquist E.A."/>
            <person name="Lipzen A."/>
            <person name="Lundell T."/>
            <person name="Morin E."/>
            <person name="Murat C."/>
            <person name="Riley R."/>
            <person name="Ohm R."/>
            <person name="Sun H."/>
            <person name="Tunlid A."/>
            <person name="Henrissat B."/>
            <person name="Grigoriev I.V."/>
            <person name="Hibbett D.S."/>
            <person name="Martin F."/>
        </authorList>
    </citation>
    <scope>NUCLEOTIDE SEQUENCE [LARGE SCALE GENOMIC DNA]</scope>
    <source>
        <strain evidence="1 2">FD-317 M1</strain>
    </source>
</reference>
<organism evidence="1 2">
    <name type="scientific">Collybiopsis luxurians FD-317 M1</name>
    <dbReference type="NCBI Taxonomy" id="944289"/>
    <lineage>
        <taxon>Eukaryota</taxon>
        <taxon>Fungi</taxon>
        <taxon>Dikarya</taxon>
        <taxon>Basidiomycota</taxon>
        <taxon>Agaricomycotina</taxon>
        <taxon>Agaricomycetes</taxon>
        <taxon>Agaricomycetidae</taxon>
        <taxon>Agaricales</taxon>
        <taxon>Marasmiineae</taxon>
        <taxon>Omphalotaceae</taxon>
        <taxon>Collybiopsis</taxon>
        <taxon>Collybiopsis luxurians</taxon>
    </lineage>
</organism>
<evidence type="ECO:0000313" key="1">
    <source>
        <dbReference type="EMBL" id="KIK51077.1"/>
    </source>
</evidence>
<dbReference type="OrthoDB" id="9514740at2759"/>
<dbReference type="EMBL" id="KN834874">
    <property type="protein sequence ID" value="KIK51077.1"/>
    <property type="molecule type" value="Genomic_DNA"/>
</dbReference>
<feature type="non-terminal residue" evidence="1">
    <location>
        <position position="1"/>
    </location>
</feature>
<dbReference type="AlphaFoldDB" id="A0A0D0C0H7"/>
<name>A0A0D0C0H7_9AGAR</name>
<keyword evidence="2" id="KW-1185">Reference proteome</keyword>
<dbReference type="Gene3D" id="3.90.228.10">
    <property type="match status" value="1"/>
</dbReference>
<dbReference type="Proteomes" id="UP000053593">
    <property type="component" value="Unassembled WGS sequence"/>
</dbReference>
<evidence type="ECO:0000313" key="2">
    <source>
        <dbReference type="Proteomes" id="UP000053593"/>
    </source>
</evidence>
<sequence length="149" mass="16780">GNVQKLWHATKRQCNLGDDGRRLRICADTECSLCQIIRTSYQKNLINHCPPRFGVGIYTSTTSSKKQVNFKVQGQYGVLFVYGWMDILNDVAVGQPYRTRKADTGRISAPKGYDSVCGLPGSGLKFDETCVYDDDAIRPRYLILYDADE</sequence>
<evidence type="ECO:0008006" key="3">
    <source>
        <dbReference type="Google" id="ProtNLM"/>
    </source>
</evidence>
<accession>A0A0D0C0H7</accession>
<dbReference type="HOGENOM" id="CLU_039434_2_0_1"/>
<proteinExistence type="predicted"/>
<dbReference type="SUPFAM" id="SSF56399">
    <property type="entry name" value="ADP-ribosylation"/>
    <property type="match status" value="1"/>
</dbReference>
<protein>
    <recommendedName>
        <fullName evidence="3">PARP</fullName>
    </recommendedName>
</protein>